<organism evidence="1 2">
    <name type="scientific">Vibrio cholerae</name>
    <dbReference type="NCBI Taxonomy" id="666"/>
    <lineage>
        <taxon>Bacteria</taxon>
        <taxon>Pseudomonadati</taxon>
        <taxon>Pseudomonadota</taxon>
        <taxon>Gammaproteobacteria</taxon>
        <taxon>Vibrionales</taxon>
        <taxon>Vibrionaceae</taxon>
        <taxon>Vibrio</taxon>
    </lineage>
</organism>
<dbReference type="EMBL" id="CWQY01000005">
    <property type="protein sequence ID" value="CSC32698.1"/>
    <property type="molecule type" value="Genomic_DNA"/>
</dbReference>
<protein>
    <submittedName>
        <fullName evidence="1">Uncharacterized protein</fullName>
    </submittedName>
</protein>
<evidence type="ECO:0000313" key="2">
    <source>
        <dbReference type="Proteomes" id="UP000041770"/>
    </source>
</evidence>
<dbReference type="AlphaFoldDB" id="A0A655WIA0"/>
<dbReference type="Proteomes" id="UP000041770">
    <property type="component" value="Unassembled WGS sequence"/>
</dbReference>
<accession>A0A655WIA0</accession>
<sequence length="82" mass="8858">MFTTKYAACVGRLSMAKKLNGALKKALTLMPKPVQVGISTANRMAKRGSSPHLMKRRQKCPMKSTIYGSVLAVFLSTGTLAL</sequence>
<gene>
    <name evidence="1" type="ORF">ERS013200_01160</name>
</gene>
<name>A0A655WIA0_VIBCL</name>
<reference evidence="1 2" key="1">
    <citation type="submission" date="2015-07" db="EMBL/GenBank/DDBJ databases">
        <authorList>
            <consortium name="Pathogen Informatics"/>
        </authorList>
    </citation>
    <scope>NUCLEOTIDE SEQUENCE [LARGE SCALE GENOMIC DNA]</scope>
    <source>
        <strain evidence="1 2">A316</strain>
    </source>
</reference>
<evidence type="ECO:0000313" key="1">
    <source>
        <dbReference type="EMBL" id="CSC32698.1"/>
    </source>
</evidence>
<proteinExistence type="predicted"/>